<accession>A0A2T4CCU2</accession>
<organism evidence="2 3">
    <name type="scientific">Trichoderma longibrachiatum ATCC 18648</name>
    <dbReference type="NCBI Taxonomy" id="983965"/>
    <lineage>
        <taxon>Eukaryota</taxon>
        <taxon>Fungi</taxon>
        <taxon>Dikarya</taxon>
        <taxon>Ascomycota</taxon>
        <taxon>Pezizomycotina</taxon>
        <taxon>Sordariomycetes</taxon>
        <taxon>Hypocreomycetidae</taxon>
        <taxon>Hypocreales</taxon>
        <taxon>Hypocreaceae</taxon>
        <taxon>Trichoderma</taxon>
    </lineage>
</organism>
<evidence type="ECO:0000313" key="2">
    <source>
        <dbReference type="EMBL" id="PTB79397.1"/>
    </source>
</evidence>
<dbReference type="EMBL" id="KZ679128">
    <property type="protein sequence ID" value="PTB79397.1"/>
    <property type="molecule type" value="Genomic_DNA"/>
</dbReference>
<keyword evidence="1" id="KW-0472">Membrane</keyword>
<keyword evidence="1" id="KW-0812">Transmembrane</keyword>
<keyword evidence="3" id="KW-1185">Reference proteome</keyword>
<evidence type="ECO:0000313" key="3">
    <source>
        <dbReference type="Proteomes" id="UP000240760"/>
    </source>
</evidence>
<feature type="transmembrane region" description="Helical" evidence="1">
    <location>
        <begin position="6"/>
        <end position="26"/>
    </location>
</feature>
<reference evidence="2 3" key="1">
    <citation type="submission" date="2016-07" db="EMBL/GenBank/DDBJ databases">
        <title>Multiple horizontal gene transfer events from other fungi enriched the ability of initially mycotrophic Trichoderma (Ascomycota) to feed on dead plant biomass.</title>
        <authorList>
            <consortium name="DOE Joint Genome Institute"/>
            <person name="Aerts A."/>
            <person name="Atanasova L."/>
            <person name="Chenthamara K."/>
            <person name="Zhang J."/>
            <person name="Grujic M."/>
            <person name="Henrissat B."/>
            <person name="Kuo A."/>
            <person name="Salamov A."/>
            <person name="Lipzen A."/>
            <person name="Labutti K."/>
            <person name="Barry K."/>
            <person name="Miao Y."/>
            <person name="Rahimi M.J."/>
            <person name="Shen Q."/>
            <person name="Grigoriev I.V."/>
            <person name="Kubicek C.P."/>
            <person name="Druzhinina I.S."/>
        </authorList>
    </citation>
    <scope>NUCLEOTIDE SEQUENCE [LARGE SCALE GENOMIC DNA]</scope>
    <source>
        <strain evidence="2 3">ATCC 18648</strain>
    </source>
</reference>
<name>A0A2T4CCU2_TRILO</name>
<keyword evidence="1" id="KW-1133">Transmembrane helix</keyword>
<dbReference type="Proteomes" id="UP000240760">
    <property type="component" value="Unassembled WGS sequence"/>
</dbReference>
<proteinExistence type="predicted"/>
<protein>
    <submittedName>
        <fullName evidence="2">Uncharacterized protein</fullName>
    </submittedName>
</protein>
<gene>
    <name evidence="2" type="ORF">M440DRAFT_237287</name>
</gene>
<dbReference type="AlphaFoldDB" id="A0A2T4CCU2"/>
<sequence length="102" mass="11504">MHTKDVGVAIFFVSYFCFCFFAFFFFSPLASLGVRKHESLNHILTYNYRDQASRTLLDFVPCALPGCLVPRAPSTEKPDKQQTVDVVLLSCPAEQYSSPSSR</sequence>
<evidence type="ECO:0000256" key="1">
    <source>
        <dbReference type="SAM" id="Phobius"/>
    </source>
</evidence>